<reference evidence="4" key="1">
    <citation type="submission" date="2016-10" db="EMBL/GenBank/DDBJ databases">
        <authorList>
            <person name="Varghese N."/>
        </authorList>
    </citation>
    <scope>NUCLEOTIDE SEQUENCE [LARGE SCALE GENOMIC DNA]</scope>
    <source>
        <strain evidence="4">DSM 21843</strain>
    </source>
</reference>
<dbReference type="InterPro" id="IPR035965">
    <property type="entry name" value="PAS-like_dom_sf"/>
</dbReference>
<name>A0A1H8T2D2_9ACTN</name>
<dbReference type="CDD" id="cd01948">
    <property type="entry name" value="EAL"/>
    <property type="match status" value="1"/>
</dbReference>
<feature type="domain" description="EAL" evidence="1">
    <location>
        <begin position="171"/>
        <end position="424"/>
    </location>
</feature>
<protein>
    <submittedName>
        <fullName evidence="3">Diguanylate cyclase (GGDEF) domain-containing protein</fullName>
    </submittedName>
</protein>
<dbReference type="Pfam" id="PF00563">
    <property type="entry name" value="EAL"/>
    <property type="match status" value="1"/>
</dbReference>
<dbReference type="InterPro" id="IPR001633">
    <property type="entry name" value="EAL_dom"/>
</dbReference>
<dbReference type="SMART" id="SM00052">
    <property type="entry name" value="EAL"/>
    <property type="match status" value="1"/>
</dbReference>
<dbReference type="AlphaFoldDB" id="A0A1H8T2D2"/>
<dbReference type="InterPro" id="IPR000160">
    <property type="entry name" value="GGDEF_dom"/>
</dbReference>
<feature type="domain" description="GGDEF" evidence="2">
    <location>
        <begin position="38"/>
        <end position="163"/>
    </location>
</feature>
<keyword evidence="4" id="KW-1185">Reference proteome</keyword>
<dbReference type="PROSITE" id="PS50887">
    <property type="entry name" value="GGDEF"/>
    <property type="match status" value="1"/>
</dbReference>
<dbReference type="Proteomes" id="UP000182975">
    <property type="component" value="Unassembled WGS sequence"/>
</dbReference>
<evidence type="ECO:0000313" key="3">
    <source>
        <dbReference type="EMBL" id="SEO84748.1"/>
    </source>
</evidence>
<dbReference type="STRING" id="79604.AAY81_02040"/>
<accession>A0A1H8T2D2</accession>
<gene>
    <name evidence="3" type="ORF">SAMN02910314_01383</name>
</gene>
<evidence type="ECO:0000259" key="1">
    <source>
        <dbReference type="PROSITE" id="PS50883"/>
    </source>
</evidence>
<dbReference type="Pfam" id="PF00990">
    <property type="entry name" value="GGDEF"/>
    <property type="match status" value="1"/>
</dbReference>
<dbReference type="SUPFAM" id="SSF55785">
    <property type="entry name" value="PYP-like sensor domain (PAS domain)"/>
    <property type="match status" value="1"/>
</dbReference>
<dbReference type="Gene3D" id="3.30.450.20">
    <property type="entry name" value="PAS domain"/>
    <property type="match status" value="1"/>
</dbReference>
<dbReference type="EMBL" id="FOEC01000008">
    <property type="protein sequence ID" value="SEO84748.1"/>
    <property type="molecule type" value="Genomic_DNA"/>
</dbReference>
<dbReference type="SMART" id="SM00267">
    <property type="entry name" value="GGDEF"/>
    <property type="match status" value="1"/>
</dbReference>
<dbReference type="SUPFAM" id="SSF55073">
    <property type="entry name" value="Nucleotide cyclase"/>
    <property type="match status" value="1"/>
</dbReference>
<dbReference type="PANTHER" id="PTHR33121">
    <property type="entry name" value="CYCLIC DI-GMP PHOSPHODIESTERASE PDEF"/>
    <property type="match status" value="1"/>
</dbReference>
<evidence type="ECO:0000259" key="2">
    <source>
        <dbReference type="PROSITE" id="PS50887"/>
    </source>
</evidence>
<dbReference type="GO" id="GO:0071111">
    <property type="term" value="F:cyclic-guanylate-specific phosphodiesterase activity"/>
    <property type="evidence" value="ECO:0007669"/>
    <property type="project" value="InterPro"/>
</dbReference>
<dbReference type="InterPro" id="IPR029787">
    <property type="entry name" value="Nucleotide_cyclase"/>
</dbReference>
<dbReference type="PROSITE" id="PS50883">
    <property type="entry name" value="EAL"/>
    <property type="match status" value="1"/>
</dbReference>
<dbReference type="Gene3D" id="3.20.20.450">
    <property type="entry name" value="EAL domain"/>
    <property type="match status" value="1"/>
</dbReference>
<dbReference type="RefSeq" id="WP_177168513.1">
    <property type="nucleotide sequence ID" value="NZ_FOEC01000008.1"/>
</dbReference>
<dbReference type="InterPro" id="IPR013656">
    <property type="entry name" value="PAS_4"/>
</dbReference>
<dbReference type="SUPFAM" id="SSF141868">
    <property type="entry name" value="EAL domain-like"/>
    <property type="match status" value="1"/>
</dbReference>
<organism evidence="3 4">
    <name type="scientific">Denitrobacterium detoxificans</name>
    <dbReference type="NCBI Taxonomy" id="79604"/>
    <lineage>
        <taxon>Bacteria</taxon>
        <taxon>Bacillati</taxon>
        <taxon>Actinomycetota</taxon>
        <taxon>Coriobacteriia</taxon>
        <taxon>Eggerthellales</taxon>
        <taxon>Eggerthellaceae</taxon>
        <taxon>Denitrobacterium</taxon>
    </lineage>
</organism>
<dbReference type="InterPro" id="IPR035919">
    <property type="entry name" value="EAL_sf"/>
</dbReference>
<dbReference type="Gene3D" id="3.30.70.270">
    <property type="match status" value="1"/>
</dbReference>
<dbReference type="InterPro" id="IPR043128">
    <property type="entry name" value="Rev_trsase/Diguanyl_cyclase"/>
</dbReference>
<dbReference type="InterPro" id="IPR050706">
    <property type="entry name" value="Cyclic-di-GMP_PDE-like"/>
</dbReference>
<sequence length="829" mass="92156">MPEAVGLYTAKDSVTGLLSEPAFRSHTAAFISQMEMPGSHCLIVLNIGNFKAINSRHGYMRGDECLRTMGEVLRSIFPDAILGRLYADHFCGIVRNERIEQAIVAIHSHMAWHYERTSLGIIAGVYVLDNPAVSEKQAIDRALFACRSVKDRFGVHLRYFDDELAQKLSREGYVLNSLEDAIAANDLEVYYQPIVRVISGKICGIEALVRWRSPLHGMLSPATFIPTLEASRFIHKLDAFVVNTACDEFHRIRELVPTASVSVNLSRLDFELCDIFEIVDSAVRRNGMDPSDLDIEITESAFSSDFTLVHEGIDRFRRAGYKIWMDDFGSGYSSLSALTAVPFDTVKIDMSLIRDIDKNPATRTVLSQVIGMVKRLGAHTLTEGVETERQLEFLRSVGCEKAQGYLFSKPAPIGEIVELVQTGGIEAETDVESGYFSDIGRVSLAGGLADAMAASDMLIAGTVPLAVVEVDRGRVRVISQNRPFGGFLAALGVHYFEDLMSENREFGSVLRDRFLHTALEAKTEQSDRAVEFNFGGELCALSVRHVAQANHLDAYLVRAVNLTRLDSADSWDNQVTVRSFVYSLFERIDVIDLATGEFDNIRFMSEIDKNPFARGKVSMAIQVVSEGYVHPDERQLFAAFFELKTMRRRLRSNGGIISLIFRMRLRMKGYRWMRAVITPIAASGDQRVAVCFKVVGVPNVDQGVSSIVGGLATTSLVDAVLSATETKVFWKDEQRRFLGANRAFIDYYGFGSVKDLIGNTDEDMGWHSDPGPFKSDEERVLEGECIHDAHGFCMAHGQERAIVASKMPVYQGGHIVGLLGYFSDITDRV</sequence>
<proteinExistence type="predicted"/>
<dbReference type="PANTHER" id="PTHR33121:SF79">
    <property type="entry name" value="CYCLIC DI-GMP PHOSPHODIESTERASE PDED-RELATED"/>
    <property type="match status" value="1"/>
</dbReference>
<evidence type="ECO:0000313" key="4">
    <source>
        <dbReference type="Proteomes" id="UP000182975"/>
    </source>
</evidence>
<dbReference type="Pfam" id="PF08448">
    <property type="entry name" value="PAS_4"/>
    <property type="match status" value="1"/>
</dbReference>